<organism evidence="2 3">
    <name type="scientific">Actinomycetospora termitidis</name>
    <dbReference type="NCBI Taxonomy" id="3053470"/>
    <lineage>
        <taxon>Bacteria</taxon>
        <taxon>Bacillati</taxon>
        <taxon>Actinomycetota</taxon>
        <taxon>Actinomycetes</taxon>
        <taxon>Pseudonocardiales</taxon>
        <taxon>Pseudonocardiaceae</taxon>
        <taxon>Actinomycetospora</taxon>
    </lineage>
</organism>
<dbReference type="PANTHER" id="PTHR41878">
    <property type="entry name" value="LEXA REPRESSOR-RELATED"/>
    <property type="match status" value="1"/>
</dbReference>
<dbReference type="RefSeq" id="WP_286055605.1">
    <property type="nucleotide sequence ID" value="NZ_JASVWF010000006.1"/>
</dbReference>
<reference evidence="2 3" key="1">
    <citation type="submission" date="2023-06" db="EMBL/GenBank/DDBJ databases">
        <title>Actinomycetospora Odt1-22.</title>
        <authorList>
            <person name="Supong K."/>
        </authorList>
    </citation>
    <scope>NUCLEOTIDE SEQUENCE [LARGE SCALE GENOMIC DNA]</scope>
    <source>
        <strain evidence="2 3">Odt1-22</strain>
    </source>
</reference>
<evidence type="ECO:0000259" key="1">
    <source>
        <dbReference type="Pfam" id="PF07929"/>
    </source>
</evidence>
<keyword evidence="3" id="KW-1185">Reference proteome</keyword>
<comment type="caution">
    <text evidence="2">The sequence shown here is derived from an EMBL/GenBank/DDBJ whole genome shotgun (WGS) entry which is preliminary data.</text>
</comment>
<sequence length="373" mass="40713">MRTVRLKVRLRDVEPPVERVVDVPAALTLPELHQVLQAAMGWVNVHLHAFEGAGGRYSTPDEDKPDDELYETSVPMRVLGERFSYEYDFGDGWVHDVELLGSGGDEPGCVDGSGSCPLEDCGGPHGYERLRAALADPGHPDHDDMLRWTAGGVPEFDLAATDRLVRHVVGSVPPGVRLLLEVLDDGVELTPGGRLPRKVVRAIQEHRPEWAFSEKPASIEEDLMPLAALHDVLRQAKVLRVRRGVVAPIKAASDDLEVLRRLRSWFGPDGGFLDRLAVMVVAVVLSGSPVEEDELARRVADMLGDRWMIGGHPLTVADVDHEIGRLVPVLEGLDQVVVDRRRWSAGAAAADLLPTAAVMAAAMGEGSTQPHYR</sequence>
<name>A0ABT7MEF1_9PSEU</name>
<dbReference type="InterPro" id="IPR024047">
    <property type="entry name" value="MM3350-like_sf"/>
</dbReference>
<dbReference type="Proteomes" id="UP001231924">
    <property type="component" value="Unassembled WGS sequence"/>
</dbReference>
<proteinExistence type="predicted"/>
<dbReference type="PANTHER" id="PTHR41878:SF1">
    <property type="entry name" value="TNPR PROTEIN"/>
    <property type="match status" value="1"/>
</dbReference>
<gene>
    <name evidence="2" type="ORF">QRT03_23920</name>
</gene>
<protein>
    <submittedName>
        <fullName evidence="2">Plasmid pRiA4b ORF-3 family protein</fullName>
    </submittedName>
</protein>
<evidence type="ECO:0000313" key="2">
    <source>
        <dbReference type="EMBL" id="MDL5159036.1"/>
    </source>
</evidence>
<dbReference type="InterPro" id="IPR012912">
    <property type="entry name" value="Plasmid_pRiA4b_Orf3-like"/>
</dbReference>
<evidence type="ECO:0000313" key="3">
    <source>
        <dbReference type="Proteomes" id="UP001231924"/>
    </source>
</evidence>
<dbReference type="SUPFAM" id="SSF159941">
    <property type="entry name" value="MM3350-like"/>
    <property type="match status" value="1"/>
</dbReference>
<dbReference type="EMBL" id="JASVWF010000006">
    <property type="protein sequence ID" value="MDL5159036.1"/>
    <property type="molecule type" value="Genomic_DNA"/>
</dbReference>
<dbReference type="Gene3D" id="3.10.290.30">
    <property type="entry name" value="MM3350-like"/>
    <property type="match status" value="1"/>
</dbReference>
<accession>A0ABT7MEF1</accession>
<dbReference type="Pfam" id="PF07929">
    <property type="entry name" value="PRiA4_ORF3"/>
    <property type="match status" value="1"/>
</dbReference>
<feature type="domain" description="Plasmid pRiA4b Orf3-like" evidence="1">
    <location>
        <begin position="3"/>
        <end position="162"/>
    </location>
</feature>